<evidence type="ECO:0000256" key="6">
    <source>
        <dbReference type="SAM" id="SignalP"/>
    </source>
</evidence>
<evidence type="ECO:0000256" key="4">
    <source>
        <dbReference type="ARBA" id="ARBA00022982"/>
    </source>
</evidence>
<feature type="signal peptide" evidence="6">
    <location>
        <begin position="1"/>
        <end position="29"/>
    </location>
</feature>
<dbReference type="AlphaFoldDB" id="A0A059AX54"/>
<gene>
    <name evidence="8" type="ORF">EUGRSUZ_H00741</name>
</gene>
<keyword evidence="5" id="KW-0472">Membrane</keyword>
<evidence type="ECO:0000256" key="5">
    <source>
        <dbReference type="ARBA" id="ARBA00023136"/>
    </source>
</evidence>
<dbReference type="Pfam" id="PF04526">
    <property type="entry name" value="DUF568"/>
    <property type="match status" value="1"/>
</dbReference>
<evidence type="ECO:0000256" key="3">
    <source>
        <dbReference type="ARBA" id="ARBA00022729"/>
    </source>
</evidence>
<dbReference type="InterPro" id="IPR005018">
    <property type="entry name" value="DOMON_domain"/>
</dbReference>
<evidence type="ECO:0000256" key="1">
    <source>
        <dbReference type="ARBA" id="ARBA00004370"/>
    </source>
</evidence>
<dbReference type="eggNOG" id="KOG4293">
    <property type="taxonomic scope" value="Eukaryota"/>
</dbReference>
<dbReference type="InterPro" id="IPR045265">
    <property type="entry name" value="AIR12_DOMON"/>
</dbReference>
<evidence type="ECO:0000256" key="2">
    <source>
        <dbReference type="ARBA" id="ARBA00022448"/>
    </source>
</evidence>
<organism evidence="8">
    <name type="scientific">Eucalyptus grandis</name>
    <name type="common">Flooded gum</name>
    <dbReference type="NCBI Taxonomy" id="71139"/>
    <lineage>
        <taxon>Eukaryota</taxon>
        <taxon>Viridiplantae</taxon>
        <taxon>Streptophyta</taxon>
        <taxon>Embryophyta</taxon>
        <taxon>Tracheophyta</taxon>
        <taxon>Spermatophyta</taxon>
        <taxon>Magnoliopsida</taxon>
        <taxon>eudicotyledons</taxon>
        <taxon>Gunneridae</taxon>
        <taxon>Pentapetalae</taxon>
        <taxon>rosids</taxon>
        <taxon>malvids</taxon>
        <taxon>Myrtales</taxon>
        <taxon>Myrtaceae</taxon>
        <taxon>Myrtoideae</taxon>
        <taxon>Eucalypteae</taxon>
        <taxon>Eucalyptus</taxon>
    </lineage>
</organism>
<protein>
    <recommendedName>
        <fullName evidence="7">DOMON domain-containing protein</fullName>
    </recommendedName>
</protein>
<dbReference type="OMA" id="HWTYYAD"/>
<dbReference type="GO" id="GO:0016020">
    <property type="term" value="C:membrane"/>
    <property type="evidence" value="ECO:0007669"/>
    <property type="project" value="UniProtKB-SubCell"/>
</dbReference>
<accession>A0A059AX54</accession>
<dbReference type="InParanoid" id="A0A059AX54"/>
<dbReference type="CDD" id="cd09629">
    <property type="entry name" value="DOMON_CIL1_like"/>
    <property type="match status" value="1"/>
</dbReference>
<evidence type="ECO:0000313" key="8">
    <source>
        <dbReference type="EMBL" id="KCW58010.1"/>
    </source>
</evidence>
<dbReference type="PANTHER" id="PTHR23130:SF157">
    <property type="entry name" value="AUXIN-INDUCED IN ROOT CULTURES PROTEIN 12"/>
    <property type="match status" value="1"/>
</dbReference>
<dbReference type="PANTHER" id="PTHR23130">
    <property type="entry name" value="CYTOCHROME B561 AND DOMON DOMAIN-CONTAINING PROTEIN"/>
    <property type="match status" value="1"/>
</dbReference>
<proteinExistence type="predicted"/>
<dbReference type="PROSITE" id="PS50836">
    <property type="entry name" value="DOMON"/>
    <property type="match status" value="1"/>
</dbReference>
<dbReference type="KEGG" id="egr:104416301"/>
<dbReference type="EMBL" id="KK198760">
    <property type="protein sequence ID" value="KCW58010.1"/>
    <property type="molecule type" value="Genomic_DNA"/>
</dbReference>
<sequence length="197" mass="20998">MAADAASATFLSILLSLTITLSLVSPSLAMYCHSQIIHGIPFPYPTKYSNCTEYLHHKAALHYTFDPANSSLSLAFAATPPSSGGWVAWAINPTSTGMVGAQVLMALKTSTGSVVAKTFNISSHHSVVESELSFDVWDLSAHEASDGTMWLFATVKLCRRSLNLVWQVGGVVNGTRPGIHQMAFANKNAKATLELGA</sequence>
<dbReference type="Gramene" id="KCW58010">
    <property type="protein sequence ID" value="KCW58010"/>
    <property type="gene ID" value="EUGRSUZ_H00741"/>
</dbReference>
<dbReference type="OrthoDB" id="2419613at2759"/>
<keyword evidence="3 6" id="KW-0732">Signal</keyword>
<feature type="chain" id="PRO_5001567716" description="DOMON domain-containing protein" evidence="6">
    <location>
        <begin position="30"/>
        <end position="197"/>
    </location>
</feature>
<comment type="subcellular location">
    <subcellularLocation>
        <location evidence="1">Membrane</location>
    </subcellularLocation>
</comment>
<reference evidence="8" key="1">
    <citation type="submission" date="2013-07" db="EMBL/GenBank/DDBJ databases">
        <title>The genome of Eucalyptus grandis.</title>
        <authorList>
            <person name="Schmutz J."/>
            <person name="Hayes R."/>
            <person name="Myburg A."/>
            <person name="Tuskan G."/>
            <person name="Grattapaglia D."/>
            <person name="Rokhsar D.S."/>
        </authorList>
    </citation>
    <scope>NUCLEOTIDE SEQUENCE</scope>
    <source>
        <tissue evidence="8">Leaf extractions</tissue>
    </source>
</reference>
<keyword evidence="4" id="KW-0249">Electron transport</keyword>
<dbReference type="STRING" id="71139.A0A059AX54"/>
<keyword evidence="2" id="KW-0813">Transport</keyword>
<evidence type="ECO:0000259" key="7">
    <source>
        <dbReference type="PROSITE" id="PS50836"/>
    </source>
</evidence>
<feature type="domain" description="DOMON" evidence="7">
    <location>
        <begin position="57"/>
        <end position="169"/>
    </location>
</feature>
<name>A0A059AX54_EUCGR</name>